<organism evidence="2 3">
    <name type="scientific">Leersia perrieri</name>
    <dbReference type="NCBI Taxonomy" id="77586"/>
    <lineage>
        <taxon>Eukaryota</taxon>
        <taxon>Viridiplantae</taxon>
        <taxon>Streptophyta</taxon>
        <taxon>Embryophyta</taxon>
        <taxon>Tracheophyta</taxon>
        <taxon>Spermatophyta</taxon>
        <taxon>Magnoliopsida</taxon>
        <taxon>Liliopsida</taxon>
        <taxon>Poales</taxon>
        <taxon>Poaceae</taxon>
        <taxon>BOP clade</taxon>
        <taxon>Oryzoideae</taxon>
        <taxon>Oryzeae</taxon>
        <taxon>Oryzinae</taxon>
        <taxon>Leersia</taxon>
    </lineage>
</organism>
<evidence type="ECO:0000313" key="3">
    <source>
        <dbReference type="Proteomes" id="UP000032180"/>
    </source>
</evidence>
<dbReference type="AlphaFoldDB" id="A0A0D9WF19"/>
<reference evidence="2" key="3">
    <citation type="submission" date="2015-04" db="UniProtKB">
        <authorList>
            <consortium name="EnsemblPlants"/>
        </authorList>
    </citation>
    <scope>IDENTIFICATION</scope>
</reference>
<dbReference type="Proteomes" id="UP000032180">
    <property type="component" value="Chromosome 5"/>
</dbReference>
<sequence length="146" mass="17021">MHVAHSPQPDRSCCILLILIYRYLYATERIARARHHQHHHLLPLLPPPPPLYLIHLASSSIVANRENLRHHLLSDFSQSRTTYRPLYRRRRSYQAQVRVFGLLHQIPKSIAIVDPNPKLKITSPSNQKELKELDRSSPRTPTLLQP</sequence>
<dbReference type="EnsemblPlants" id="LPERR05G09050.1">
    <property type="protein sequence ID" value="LPERR05G09050.1"/>
    <property type="gene ID" value="LPERR05G09050"/>
</dbReference>
<accession>A0A0D9WF19</accession>
<evidence type="ECO:0000313" key="2">
    <source>
        <dbReference type="EnsemblPlants" id="LPERR05G09050.1"/>
    </source>
</evidence>
<feature type="compositionally biased region" description="Basic and acidic residues" evidence="1">
    <location>
        <begin position="128"/>
        <end position="137"/>
    </location>
</feature>
<name>A0A0D9WF19_9ORYZ</name>
<feature type="region of interest" description="Disordered" evidence="1">
    <location>
        <begin position="121"/>
        <end position="146"/>
    </location>
</feature>
<evidence type="ECO:0000256" key="1">
    <source>
        <dbReference type="SAM" id="MobiDB-lite"/>
    </source>
</evidence>
<reference evidence="2 3" key="1">
    <citation type="submission" date="2012-08" db="EMBL/GenBank/DDBJ databases">
        <title>Oryza genome evolution.</title>
        <authorList>
            <person name="Wing R.A."/>
        </authorList>
    </citation>
    <scope>NUCLEOTIDE SEQUENCE</scope>
</reference>
<protein>
    <submittedName>
        <fullName evidence="2">Uncharacterized protein</fullName>
    </submittedName>
</protein>
<reference evidence="3" key="2">
    <citation type="submission" date="2013-12" db="EMBL/GenBank/DDBJ databases">
        <authorList>
            <person name="Yu Y."/>
            <person name="Lee S."/>
            <person name="de Baynast K."/>
            <person name="Wissotski M."/>
            <person name="Liu L."/>
            <person name="Talag J."/>
            <person name="Goicoechea J."/>
            <person name="Angelova A."/>
            <person name="Jetty R."/>
            <person name="Kudrna D."/>
            <person name="Golser W."/>
            <person name="Rivera L."/>
            <person name="Zhang J."/>
            <person name="Wing R."/>
        </authorList>
    </citation>
    <scope>NUCLEOTIDE SEQUENCE</scope>
</reference>
<dbReference type="Gramene" id="LPERR05G09050.1">
    <property type="protein sequence ID" value="LPERR05G09050.1"/>
    <property type="gene ID" value="LPERR05G09050"/>
</dbReference>
<proteinExistence type="predicted"/>
<keyword evidence="3" id="KW-1185">Reference proteome</keyword>
<dbReference type="HOGENOM" id="CLU_1780131_0_0_1"/>